<dbReference type="CDD" id="cd21994">
    <property type="entry name" value="HMG-box_SSRP1-like"/>
    <property type="match status" value="1"/>
</dbReference>
<evidence type="ECO:0000256" key="2">
    <source>
        <dbReference type="PROSITE-ProRule" id="PRU00267"/>
    </source>
</evidence>
<name>A0A812NYM5_9DINO</name>
<dbReference type="SUPFAM" id="SSF47095">
    <property type="entry name" value="HMG-box"/>
    <property type="match status" value="2"/>
</dbReference>
<sequence>MTVTWMAHVDAGVAILVTVVTLCGLMVQFSNFKSAEKYVSAANSARAAYQKAVQDFVAAGGIMPGAKPPRDPNIPKKPPNAFQLFMSAKRVDIAESLAPDAKFLIEAGRLWRDLGDDARAPYQAQADELKAAYAKKRKAYLDSGGVIPVRKPKLRTRGKKKTKRDPQEPKRPLSAYVLWVRENRPTIAASLPAGHRQSEVMKEAGQRWRALGEKQKAPYQQKAADLKAEYQKEMRKYEDFLRGS</sequence>
<evidence type="ECO:0000259" key="4">
    <source>
        <dbReference type="PROSITE" id="PS50118"/>
    </source>
</evidence>
<gene>
    <name evidence="5" type="primary">HMGB13</name>
    <name evidence="5" type="ORF">SNAT2548_LOCUS17396</name>
</gene>
<dbReference type="SMART" id="SM00398">
    <property type="entry name" value="HMG"/>
    <property type="match status" value="2"/>
</dbReference>
<keyword evidence="3" id="KW-1133">Transmembrane helix</keyword>
<dbReference type="CDD" id="cd00084">
    <property type="entry name" value="HMG-box_SF"/>
    <property type="match status" value="1"/>
</dbReference>
<proteinExistence type="predicted"/>
<dbReference type="Proteomes" id="UP000604046">
    <property type="component" value="Unassembled WGS sequence"/>
</dbReference>
<feature type="domain" description="HMG box" evidence="4">
    <location>
        <begin position="169"/>
        <end position="238"/>
    </location>
</feature>
<protein>
    <submittedName>
        <fullName evidence="5">HMGB13 protein</fullName>
    </submittedName>
</protein>
<dbReference type="AlphaFoldDB" id="A0A812NYM5"/>
<evidence type="ECO:0000313" key="6">
    <source>
        <dbReference type="Proteomes" id="UP000604046"/>
    </source>
</evidence>
<dbReference type="GO" id="GO:0003677">
    <property type="term" value="F:DNA binding"/>
    <property type="evidence" value="ECO:0007669"/>
    <property type="project" value="UniProtKB-UniRule"/>
</dbReference>
<dbReference type="OrthoDB" id="416309at2759"/>
<dbReference type="InterPro" id="IPR036910">
    <property type="entry name" value="HMG_box_dom_sf"/>
</dbReference>
<dbReference type="InterPro" id="IPR050342">
    <property type="entry name" value="HMGB"/>
</dbReference>
<dbReference type="PANTHER" id="PTHR48112">
    <property type="entry name" value="HIGH MOBILITY GROUP PROTEIN DSP1"/>
    <property type="match status" value="1"/>
</dbReference>
<organism evidence="5 6">
    <name type="scientific">Symbiodinium natans</name>
    <dbReference type="NCBI Taxonomy" id="878477"/>
    <lineage>
        <taxon>Eukaryota</taxon>
        <taxon>Sar</taxon>
        <taxon>Alveolata</taxon>
        <taxon>Dinophyceae</taxon>
        <taxon>Suessiales</taxon>
        <taxon>Symbiodiniaceae</taxon>
        <taxon>Symbiodinium</taxon>
    </lineage>
</organism>
<keyword evidence="3" id="KW-0812">Transmembrane</keyword>
<keyword evidence="1 2" id="KW-0238">DNA-binding</keyword>
<evidence type="ECO:0000256" key="3">
    <source>
        <dbReference type="SAM" id="Phobius"/>
    </source>
</evidence>
<evidence type="ECO:0000256" key="1">
    <source>
        <dbReference type="ARBA" id="ARBA00023125"/>
    </source>
</evidence>
<feature type="domain" description="HMG box" evidence="4">
    <location>
        <begin position="75"/>
        <end position="141"/>
    </location>
</feature>
<evidence type="ECO:0000313" key="5">
    <source>
        <dbReference type="EMBL" id="CAE7332579.1"/>
    </source>
</evidence>
<dbReference type="PROSITE" id="PS50118">
    <property type="entry name" value="HMG_BOX_2"/>
    <property type="match status" value="2"/>
</dbReference>
<comment type="caution">
    <text evidence="5">The sequence shown here is derived from an EMBL/GenBank/DDBJ whole genome shotgun (WGS) entry which is preliminary data.</text>
</comment>
<keyword evidence="3" id="KW-0472">Membrane</keyword>
<dbReference type="InterPro" id="IPR009071">
    <property type="entry name" value="HMG_box_dom"/>
</dbReference>
<accession>A0A812NYM5</accession>
<dbReference type="GO" id="GO:0005634">
    <property type="term" value="C:nucleus"/>
    <property type="evidence" value="ECO:0007669"/>
    <property type="project" value="UniProtKB-UniRule"/>
</dbReference>
<dbReference type="EMBL" id="CAJNDS010002110">
    <property type="protein sequence ID" value="CAE7332579.1"/>
    <property type="molecule type" value="Genomic_DNA"/>
</dbReference>
<keyword evidence="2" id="KW-0539">Nucleus</keyword>
<feature type="DNA-binding region" description="HMG box" evidence="2">
    <location>
        <begin position="75"/>
        <end position="141"/>
    </location>
</feature>
<keyword evidence="6" id="KW-1185">Reference proteome</keyword>
<reference evidence="5" key="1">
    <citation type="submission" date="2021-02" db="EMBL/GenBank/DDBJ databases">
        <authorList>
            <person name="Dougan E. K."/>
            <person name="Rhodes N."/>
            <person name="Thang M."/>
            <person name="Chan C."/>
        </authorList>
    </citation>
    <scope>NUCLEOTIDE SEQUENCE</scope>
</reference>
<dbReference type="Pfam" id="PF00505">
    <property type="entry name" value="HMG_box"/>
    <property type="match status" value="2"/>
</dbReference>
<feature type="DNA-binding region" description="HMG box" evidence="2">
    <location>
        <begin position="169"/>
        <end position="238"/>
    </location>
</feature>
<dbReference type="Gene3D" id="1.10.30.10">
    <property type="entry name" value="High mobility group box domain"/>
    <property type="match status" value="2"/>
</dbReference>
<feature type="transmembrane region" description="Helical" evidence="3">
    <location>
        <begin position="6"/>
        <end position="27"/>
    </location>
</feature>